<dbReference type="AlphaFoldDB" id="A0A103E4T0"/>
<dbReference type="Gene3D" id="3.40.366.10">
    <property type="entry name" value="Malonyl-Coenzyme A Acyl Carrier Protein, domain 2"/>
    <property type="match status" value="1"/>
</dbReference>
<dbReference type="PANTHER" id="PTHR43775:SF37">
    <property type="entry name" value="SI:DKEY-61P9.11"/>
    <property type="match status" value="1"/>
</dbReference>
<accession>A0A103E4T0</accession>
<comment type="caution">
    <text evidence="4">The sequence shown here is derived from an EMBL/GenBank/DDBJ whole genome shotgun (WGS) entry which is preliminary data.</text>
</comment>
<dbReference type="InterPro" id="IPR014043">
    <property type="entry name" value="Acyl_transferase_dom"/>
</dbReference>
<dbReference type="InterPro" id="IPR050091">
    <property type="entry name" value="PKS_NRPS_Biosynth_Enz"/>
</dbReference>
<dbReference type="EMBL" id="LOWA01000018">
    <property type="protein sequence ID" value="KVE28361.1"/>
    <property type="molecule type" value="Genomic_DNA"/>
</dbReference>
<dbReference type="SUPFAM" id="SSF55048">
    <property type="entry name" value="Probable ACP-binding domain of malonyl-CoA ACP transacylase"/>
    <property type="match status" value="1"/>
</dbReference>
<name>A0A103E4T0_9BURK</name>
<dbReference type="InterPro" id="IPR001227">
    <property type="entry name" value="Ac_transferase_dom_sf"/>
</dbReference>
<evidence type="ECO:0000313" key="5">
    <source>
        <dbReference type="Proteomes" id="UP000062788"/>
    </source>
</evidence>
<sequence>MGKTLFERDDAFRGSLEWLNRIVEAEIGASLIDYVFDPGKNPAMPFDDTRYSNQAVFCFEYALTQSLLAHGVYPDCVLGASLGELVAACVAGSLSPRTCIAMLADSARTMARTCRPGGMLAVLASPGLFDRDAVLSGNAELASISFDQHFVVAGTAAGMDVIETHLSARGVPTARLPVEYGFHSAAIDPARESLRRQFADIGASRPIVALLSCEKADFVDRPDAAHLDAVLRRPIQFKRAIERLEQQGDYWYVDVSLSGTLATYCKHLLGPYSRSSSVAVATPFSRHESLDPAHWLVAKYMPPTAA</sequence>
<dbReference type="GO" id="GO:0006633">
    <property type="term" value="P:fatty acid biosynthetic process"/>
    <property type="evidence" value="ECO:0007669"/>
    <property type="project" value="TreeGrafter"/>
</dbReference>
<keyword evidence="1" id="KW-0596">Phosphopantetheine</keyword>
<keyword evidence="2" id="KW-0597">Phosphoprotein</keyword>
<dbReference type="Proteomes" id="UP000062788">
    <property type="component" value="Unassembled WGS sequence"/>
</dbReference>
<dbReference type="Pfam" id="PF00698">
    <property type="entry name" value="Acyl_transf_1"/>
    <property type="match status" value="1"/>
</dbReference>
<evidence type="ECO:0000256" key="1">
    <source>
        <dbReference type="ARBA" id="ARBA00022450"/>
    </source>
</evidence>
<dbReference type="SMART" id="SM00827">
    <property type="entry name" value="PKS_AT"/>
    <property type="match status" value="1"/>
</dbReference>
<proteinExistence type="predicted"/>
<dbReference type="GO" id="GO:0004312">
    <property type="term" value="F:fatty acid synthase activity"/>
    <property type="evidence" value="ECO:0007669"/>
    <property type="project" value="TreeGrafter"/>
</dbReference>
<dbReference type="SUPFAM" id="SSF52151">
    <property type="entry name" value="FabD/lysophospholipase-like"/>
    <property type="match status" value="1"/>
</dbReference>
<keyword evidence="5" id="KW-1185">Reference proteome</keyword>
<evidence type="ECO:0000256" key="2">
    <source>
        <dbReference type="ARBA" id="ARBA00022553"/>
    </source>
</evidence>
<feature type="domain" description="Malonyl-CoA:ACP transacylase (MAT)" evidence="3">
    <location>
        <begin position="1"/>
        <end position="289"/>
    </location>
</feature>
<evidence type="ECO:0000313" key="4">
    <source>
        <dbReference type="EMBL" id="KVE28361.1"/>
    </source>
</evidence>
<dbReference type="InterPro" id="IPR016036">
    <property type="entry name" value="Malonyl_transacylase_ACP-bd"/>
</dbReference>
<organism evidence="4 5">
    <name type="scientific">Burkholderia singularis</name>
    <dbReference type="NCBI Taxonomy" id="1503053"/>
    <lineage>
        <taxon>Bacteria</taxon>
        <taxon>Pseudomonadati</taxon>
        <taxon>Pseudomonadota</taxon>
        <taxon>Betaproteobacteria</taxon>
        <taxon>Burkholderiales</taxon>
        <taxon>Burkholderiaceae</taxon>
        <taxon>Burkholderia</taxon>
        <taxon>pseudomallei group</taxon>
    </lineage>
</organism>
<protein>
    <recommendedName>
        <fullName evidence="3">Malonyl-CoA:ACP transacylase (MAT) domain-containing protein</fullName>
    </recommendedName>
</protein>
<dbReference type="InterPro" id="IPR016035">
    <property type="entry name" value="Acyl_Trfase/lysoPLipase"/>
</dbReference>
<gene>
    <name evidence="4" type="ORF">WS67_06255</name>
</gene>
<evidence type="ECO:0000259" key="3">
    <source>
        <dbReference type="SMART" id="SM00827"/>
    </source>
</evidence>
<dbReference type="PANTHER" id="PTHR43775">
    <property type="entry name" value="FATTY ACID SYNTHASE"/>
    <property type="match status" value="1"/>
</dbReference>
<reference evidence="4 5" key="1">
    <citation type="submission" date="2015-11" db="EMBL/GenBank/DDBJ databases">
        <title>Expanding the genomic diversity of Burkholderia species for the development of highly accurate diagnostics.</title>
        <authorList>
            <person name="Sahl J."/>
            <person name="Keim P."/>
            <person name="Wagner D."/>
        </authorList>
    </citation>
    <scope>NUCLEOTIDE SEQUENCE [LARGE SCALE GENOMIC DNA]</scope>
    <source>
        <strain evidence="4 5">TSV85</strain>
    </source>
</reference>